<accession>A0ABW5NB03</accession>
<proteinExistence type="predicted"/>
<protein>
    <recommendedName>
        <fullName evidence="4">Lipocalin-like domain-containing protein</fullName>
    </recommendedName>
</protein>
<dbReference type="RefSeq" id="WP_378253507.1">
    <property type="nucleotide sequence ID" value="NZ_JBHSJV010000001.1"/>
</dbReference>
<evidence type="ECO:0008006" key="4">
    <source>
        <dbReference type="Google" id="ProtNLM"/>
    </source>
</evidence>
<evidence type="ECO:0000313" key="3">
    <source>
        <dbReference type="Proteomes" id="UP001597459"/>
    </source>
</evidence>
<feature type="signal peptide" evidence="1">
    <location>
        <begin position="1"/>
        <end position="23"/>
    </location>
</feature>
<keyword evidence="1" id="KW-0732">Signal</keyword>
<organism evidence="2 3">
    <name type="scientific">Aquimarina hainanensis</name>
    <dbReference type="NCBI Taxonomy" id="1578017"/>
    <lineage>
        <taxon>Bacteria</taxon>
        <taxon>Pseudomonadati</taxon>
        <taxon>Bacteroidota</taxon>
        <taxon>Flavobacteriia</taxon>
        <taxon>Flavobacteriales</taxon>
        <taxon>Flavobacteriaceae</taxon>
        <taxon>Aquimarina</taxon>
    </lineage>
</organism>
<evidence type="ECO:0000313" key="2">
    <source>
        <dbReference type="EMBL" id="MFD2592021.1"/>
    </source>
</evidence>
<feature type="chain" id="PRO_5046912866" description="Lipocalin-like domain-containing protein" evidence="1">
    <location>
        <begin position="24"/>
        <end position="135"/>
    </location>
</feature>
<gene>
    <name evidence="2" type="ORF">ACFSTE_14375</name>
</gene>
<dbReference type="EMBL" id="JBHULX010000030">
    <property type="protein sequence ID" value="MFD2592021.1"/>
    <property type="molecule type" value="Genomic_DNA"/>
</dbReference>
<comment type="caution">
    <text evidence="2">The sequence shown here is derived from an EMBL/GenBank/DDBJ whole genome shotgun (WGS) entry which is preliminary data.</text>
</comment>
<name>A0ABW5NB03_9FLAO</name>
<reference evidence="3" key="1">
    <citation type="journal article" date="2019" name="Int. J. Syst. Evol. Microbiol.">
        <title>The Global Catalogue of Microorganisms (GCM) 10K type strain sequencing project: providing services to taxonomists for standard genome sequencing and annotation.</title>
        <authorList>
            <consortium name="The Broad Institute Genomics Platform"/>
            <consortium name="The Broad Institute Genome Sequencing Center for Infectious Disease"/>
            <person name="Wu L."/>
            <person name="Ma J."/>
        </authorList>
    </citation>
    <scope>NUCLEOTIDE SEQUENCE [LARGE SCALE GENOMIC DNA]</scope>
    <source>
        <strain evidence="3">KCTC 42423</strain>
    </source>
</reference>
<keyword evidence="3" id="KW-1185">Reference proteome</keyword>
<evidence type="ECO:0000256" key="1">
    <source>
        <dbReference type="SAM" id="SignalP"/>
    </source>
</evidence>
<sequence length="135" mass="15633">MIRKPNKSVYLLLVLVFSVNYLAAQLAGKEQCLFEQWELAYYKIGNEKYPPSKKEKKDYLNLGTDMKFISMSEEEIDRGTWLFNTNGSYIEMQNSKGEKLKAHIISITSKNLVLQFDIDELRAIEVYYSASVGEE</sequence>
<dbReference type="Proteomes" id="UP001597459">
    <property type="component" value="Unassembled WGS sequence"/>
</dbReference>